<protein>
    <submittedName>
        <fullName evidence="1">Uncharacterized protein</fullName>
    </submittedName>
</protein>
<gene>
    <name evidence="1" type="ORF">QJS10_CPA05g01047</name>
</gene>
<dbReference type="EMBL" id="JAUJYO010000005">
    <property type="protein sequence ID" value="KAK1317435.1"/>
    <property type="molecule type" value="Genomic_DNA"/>
</dbReference>
<reference evidence="1" key="1">
    <citation type="journal article" date="2023" name="Nat. Commun.">
        <title>Diploid and tetraploid genomes of Acorus and the evolution of monocots.</title>
        <authorList>
            <person name="Ma L."/>
            <person name="Liu K.W."/>
            <person name="Li Z."/>
            <person name="Hsiao Y.Y."/>
            <person name="Qi Y."/>
            <person name="Fu T."/>
            <person name="Tang G.D."/>
            <person name="Zhang D."/>
            <person name="Sun W.H."/>
            <person name="Liu D.K."/>
            <person name="Li Y."/>
            <person name="Chen G.Z."/>
            <person name="Liu X.D."/>
            <person name="Liao X.Y."/>
            <person name="Jiang Y.T."/>
            <person name="Yu X."/>
            <person name="Hao Y."/>
            <person name="Huang J."/>
            <person name="Zhao X.W."/>
            <person name="Ke S."/>
            <person name="Chen Y.Y."/>
            <person name="Wu W.L."/>
            <person name="Hsu J.L."/>
            <person name="Lin Y.F."/>
            <person name="Huang M.D."/>
            <person name="Li C.Y."/>
            <person name="Huang L."/>
            <person name="Wang Z.W."/>
            <person name="Zhao X."/>
            <person name="Zhong W.Y."/>
            <person name="Peng D.H."/>
            <person name="Ahmad S."/>
            <person name="Lan S."/>
            <person name="Zhang J.S."/>
            <person name="Tsai W.C."/>
            <person name="Van de Peer Y."/>
            <person name="Liu Z.J."/>
        </authorList>
    </citation>
    <scope>NUCLEOTIDE SEQUENCE</scope>
    <source>
        <strain evidence="1">CP</strain>
    </source>
</reference>
<proteinExistence type="predicted"/>
<evidence type="ECO:0000313" key="1">
    <source>
        <dbReference type="EMBL" id="KAK1317435.1"/>
    </source>
</evidence>
<accession>A0AAV9EUN1</accession>
<sequence length="110" mass="12414">MPISQDLSFGYERWNSNKQESPIARLRVRNKCWMGALIDSLDSSIAEVKETVLTNTIVMDHAEAEFEERDMAVGKALESMMVKALVVRKAKREAWDKEEALNEAKGVTVA</sequence>
<dbReference type="Proteomes" id="UP001180020">
    <property type="component" value="Unassembled WGS sequence"/>
</dbReference>
<keyword evidence="2" id="KW-1185">Reference proteome</keyword>
<reference evidence="1" key="2">
    <citation type="submission" date="2023-06" db="EMBL/GenBank/DDBJ databases">
        <authorList>
            <person name="Ma L."/>
            <person name="Liu K.-W."/>
            <person name="Li Z."/>
            <person name="Hsiao Y.-Y."/>
            <person name="Qi Y."/>
            <person name="Fu T."/>
            <person name="Tang G."/>
            <person name="Zhang D."/>
            <person name="Sun W.-H."/>
            <person name="Liu D.-K."/>
            <person name="Li Y."/>
            <person name="Chen G.-Z."/>
            <person name="Liu X.-D."/>
            <person name="Liao X.-Y."/>
            <person name="Jiang Y.-T."/>
            <person name="Yu X."/>
            <person name="Hao Y."/>
            <person name="Huang J."/>
            <person name="Zhao X.-W."/>
            <person name="Ke S."/>
            <person name="Chen Y.-Y."/>
            <person name="Wu W.-L."/>
            <person name="Hsu J.-L."/>
            <person name="Lin Y.-F."/>
            <person name="Huang M.-D."/>
            <person name="Li C.-Y."/>
            <person name="Huang L."/>
            <person name="Wang Z.-W."/>
            <person name="Zhao X."/>
            <person name="Zhong W.-Y."/>
            <person name="Peng D.-H."/>
            <person name="Ahmad S."/>
            <person name="Lan S."/>
            <person name="Zhang J.-S."/>
            <person name="Tsai W.-C."/>
            <person name="Van De Peer Y."/>
            <person name="Liu Z.-J."/>
        </authorList>
    </citation>
    <scope>NUCLEOTIDE SEQUENCE</scope>
    <source>
        <strain evidence="1">CP</strain>
        <tissue evidence="1">Leaves</tissue>
    </source>
</reference>
<organism evidence="1 2">
    <name type="scientific">Acorus calamus</name>
    <name type="common">Sweet flag</name>
    <dbReference type="NCBI Taxonomy" id="4465"/>
    <lineage>
        <taxon>Eukaryota</taxon>
        <taxon>Viridiplantae</taxon>
        <taxon>Streptophyta</taxon>
        <taxon>Embryophyta</taxon>
        <taxon>Tracheophyta</taxon>
        <taxon>Spermatophyta</taxon>
        <taxon>Magnoliopsida</taxon>
        <taxon>Liliopsida</taxon>
        <taxon>Acoraceae</taxon>
        <taxon>Acorus</taxon>
    </lineage>
</organism>
<name>A0AAV9EUN1_ACOCL</name>
<dbReference type="AlphaFoldDB" id="A0AAV9EUN1"/>
<evidence type="ECO:0000313" key="2">
    <source>
        <dbReference type="Proteomes" id="UP001180020"/>
    </source>
</evidence>
<comment type="caution">
    <text evidence="1">The sequence shown here is derived from an EMBL/GenBank/DDBJ whole genome shotgun (WGS) entry which is preliminary data.</text>
</comment>